<dbReference type="InterPro" id="IPR016089">
    <property type="entry name" value="Chalcone_isomerase_bundle_sf"/>
</dbReference>
<organism evidence="3 4">
    <name type="scientific">Chlorella vulgaris</name>
    <name type="common">Green alga</name>
    <dbReference type="NCBI Taxonomy" id="3077"/>
    <lineage>
        <taxon>Eukaryota</taxon>
        <taxon>Viridiplantae</taxon>
        <taxon>Chlorophyta</taxon>
        <taxon>core chlorophytes</taxon>
        <taxon>Trebouxiophyceae</taxon>
        <taxon>Chlorellales</taxon>
        <taxon>Chlorellaceae</taxon>
        <taxon>Chlorella clade</taxon>
        <taxon>Chlorella</taxon>
    </lineage>
</organism>
<dbReference type="InterPro" id="IPR036298">
    <property type="entry name" value="Chalcone_isomerase_sf"/>
</dbReference>
<protein>
    <recommendedName>
        <fullName evidence="2">Chalcone isomerase domain-containing protein</fullName>
    </recommendedName>
</protein>
<sequence>MLGATAPPPLTEQRTGVSFPGELEYCAGHDGCPIIAGAGARTKKIAGLKSLDVYALALFVDQGAVRSSLGGMFSGTDAASLAQDQRLFDELLRHEDIEKTLHIVITSGVVKQKAFLSALEERLKPRLQAAGQLAALDTFKRQFDDAAFRKGLEITFTAQGDKLTTTIDSMQVGAIASPELTRTLLDVYLGADPASKGAKESIGHGLASMVLA</sequence>
<dbReference type="PANTHER" id="PTHR47698:SF2">
    <property type="entry name" value="FATTY-ACID-BINDING PROTEIN 3, CHLOROPLASTIC"/>
    <property type="match status" value="1"/>
</dbReference>
<accession>A0A9D4YWL5</accession>
<dbReference type="Proteomes" id="UP001055712">
    <property type="component" value="Unassembled WGS sequence"/>
</dbReference>
<reference evidence="3" key="1">
    <citation type="journal article" date="2019" name="Plant J.">
        <title>Chlorella vulgaris genome assembly and annotation reveals the molecular basis for metabolic acclimation to high light conditions.</title>
        <authorList>
            <person name="Cecchin M."/>
            <person name="Marcolungo L."/>
            <person name="Rossato M."/>
            <person name="Girolomoni L."/>
            <person name="Cosentino E."/>
            <person name="Cuine S."/>
            <person name="Li-Beisson Y."/>
            <person name="Delledonne M."/>
            <person name="Ballottari M."/>
        </authorList>
    </citation>
    <scope>NUCLEOTIDE SEQUENCE</scope>
    <source>
        <strain evidence="3">211/11P</strain>
    </source>
</reference>
<dbReference type="InterPro" id="IPR016087">
    <property type="entry name" value="Chalcone_isomerase"/>
</dbReference>
<evidence type="ECO:0000313" key="4">
    <source>
        <dbReference type="Proteomes" id="UP001055712"/>
    </source>
</evidence>
<comment type="caution">
    <text evidence="3">The sequence shown here is derived from an EMBL/GenBank/DDBJ whole genome shotgun (WGS) entry which is preliminary data.</text>
</comment>
<dbReference type="AlphaFoldDB" id="A0A9D4YWL5"/>
<gene>
    <name evidence="3" type="ORF">D9Q98_005106</name>
</gene>
<evidence type="ECO:0000256" key="1">
    <source>
        <dbReference type="ARBA" id="ARBA00007166"/>
    </source>
</evidence>
<reference evidence="3" key="2">
    <citation type="submission" date="2020-11" db="EMBL/GenBank/DDBJ databases">
        <authorList>
            <person name="Cecchin M."/>
            <person name="Marcolungo L."/>
            <person name="Rossato M."/>
            <person name="Girolomoni L."/>
            <person name="Cosentino E."/>
            <person name="Cuine S."/>
            <person name="Li-Beisson Y."/>
            <person name="Delledonne M."/>
            <person name="Ballottari M."/>
        </authorList>
    </citation>
    <scope>NUCLEOTIDE SEQUENCE</scope>
    <source>
        <strain evidence="3">211/11P</strain>
        <tissue evidence="3">Whole cell</tissue>
    </source>
</reference>
<dbReference type="Gene3D" id="1.10.890.20">
    <property type="match status" value="1"/>
</dbReference>
<name>A0A9D4YWL5_CHLVU</name>
<evidence type="ECO:0000259" key="2">
    <source>
        <dbReference type="Pfam" id="PF16036"/>
    </source>
</evidence>
<dbReference type="EMBL" id="SIDB01000007">
    <property type="protein sequence ID" value="KAI3430511.1"/>
    <property type="molecule type" value="Genomic_DNA"/>
</dbReference>
<proteinExistence type="inferred from homology"/>
<feature type="domain" description="Chalcone isomerase" evidence="2">
    <location>
        <begin position="89"/>
        <end position="200"/>
    </location>
</feature>
<dbReference type="SUPFAM" id="SSF54626">
    <property type="entry name" value="Chalcone isomerase"/>
    <property type="match status" value="1"/>
</dbReference>
<dbReference type="OrthoDB" id="18193at2759"/>
<dbReference type="PANTHER" id="PTHR47698">
    <property type="entry name" value="FATTY-ACID-BINDING PROTEIN 3, CHLOROPLASTIC"/>
    <property type="match status" value="1"/>
</dbReference>
<evidence type="ECO:0000313" key="3">
    <source>
        <dbReference type="EMBL" id="KAI3430511.1"/>
    </source>
</evidence>
<keyword evidence="4" id="KW-1185">Reference proteome</keyword>
<dbReference type="InterPro" id="IPR016088">
    <property type="entry name" value="Chalcone_isomerase_3-sand"/>
</dbReference>
<dbReference type="GO" id="GO:0016872">
    <property type="term" value="F:intramolecular lyase activity"/>
    <property type="evidence" value="ECO:0007669"/>
    <property type="project" value="InterPro"/>
</dbReference>
<dbReference type="Pfam" id="PF16036">
    <property type="entry name" value="Chalcone_3"/>
    <property type="match status" value="1"/>
</dbReference>
<comment type="similarity">
    <text evidence="1">Belongs to the chalcone isomerase family.</text>
</comment>
<dbReference type="Gene3D" id="3.50.70.10">
    <property type="match status" value="1"/>
</dbReference>